<name>A0A327NK04_9BACT</name>
<gene>
    <name evidence="13" type="ORF">HMF3257_08855</name>
</gene>
<evidence type="ECO:0000313" key="14">
    <source>
        <dbReference type="Proteomes" id="UP000249016"/>
    </source>
</evidence>
<evidence type="ECO:0000259" key="12">
    <source>
        <dbReference type="Pfam" id="PF01435"/>
    </source>
</evidence>
<evidence type="ECO:0000256" key="4">
    <source>
        <dbReference type="ARBA" id="ARBA00022692"/>
    </source>
</evidence>
<keyword evidence="4 11" id="KW-0812">Transmembrane</keyword>
<dbReference type="AlphaFoldDB" id="A0A327NK04"/>
<proteinExistence type="predicted"/>
<dbReference type="InterPro" id="IPR001915">
    <property type="entry name" value="Peptidase_M48"/>
</dbReference>
<evidence type="ECO:0000256" key="5">
    <source>
        <dbReference type="ARBA" id="ARBA00022723"/>
    </source>
</evidence>
<keyword evidence="5" id="KW-0479">Metal-binding</keyword>
<dbReference type="CDD" id="cd07328">
    <property type="entry name" value="M48_Ste24p_like"/>
    <property type="match status" value="1"/>
</dbReference>
<dbReference type="GO" id="GO:0006508">
    <property type="term" value="P:proteolysis"/>
    <property type="evidence" value="ECO:0007669"/>
    <property type="project" value="UniProtKB-KW"/>
</dbReference>
<evidence type="ECO:0000256" key="1">
    <source>
        <dbReference type="ARBA" id="ARBA00001947"/>
    </source>
</evidence>
<evidence type="ECO:0000256" key="11">
    <source>
        <dbReference type="SAM" id="Phobius"/>
    </source>
</evidence>
<comment type="cofactor">
    <cofactor evidence="1">
        <name>Zn(2+)</name>
        <dbReference type="ChEBI" id="CHEBI:29105"/>
    </cofactor>
</comment>
<evidence type="ECO:0000256" key="7">
    <source>
        <dbReference type="ARBA" id="ARBA00022833"/>
    </source>
</evidence>
<evidence type="ECO:0000256" key="8">
    <source>
        <dbReference type="ARBA" id="ARBA00022989"/>
    </source>
</evidence>
<feature type="transmembrane region" description="Helical" evidence="11">
    <location>
        <begin position="41"/>
        <end position="74"/>
    </location>
</feature>
<keyword evidence="14" id="KW-1185">Reference proteome</keyword>
<comment type="caution">
    <text evidence="13">The sequence shown here is derived from an EMBL/GenBank/DDBJ whole genome shotgun (WGS) entry which is preliminary data.</text>
</comment>
<organism evidence="13 14">
    <name type="scientific">Spirosoma telluris</name>
    <dbReference type="NCBI Taxonomy" id="2183553"/>
    <lineage>
        <taxon>Bacteria</taxon>
        <taxon>Pseudomonadati</taxon>
        <taxon>Bacteroidota</taxon>
        <taxon>Cytophagia</taxon>
        <taxon>Cytophagales</taxon>
        <taxon>Cytophagaceae</taxon>
        <taxon>Spirosoma</taxon>
    </lineage>
</organism>
<keyword evidence="2" id="KW-1003">Cell membrane</keyword>
<evidence type="ECO:0000256" key="10">
    <source>
        <dbReference type="ARBA" id="ARBA00023136"/>
    </source>
</evidence>
<evidence type="ECO:0000313" key="13">
    <source>
        <dbReference type="EMBL" id="RAI74376.1"/>
    </source>
</evidence>
<dbReference type="Proteomes" id="UP000249016">
    <property type="component" value="Unassembled WGS sequence"/>
</dbReference>
<reference evidence="13 14" key="1">
    <citation type="submission" date="2018-06" db="EMBL/GenBank/DDBJ databases">
        <title>Spirosoma sp. HMF3257 Genome sequencing and assembly.</title>
        <authorList>
            <person name="Kang H."/>
            <person name="Cha I."/>
            <person name="Kim H."/>
            <person name="Kang J."/>
            <person name="Joh K."/>
        </authorList>
    </citation>
    <scope>NUCLEOTIDE SEQUENCE [LARGE SCALE GENOMIC DNA]</scope>
    <source>
        <strain evidence="13 14">HMF3257</strain>
    </source>
</reference>
<accession>A0A327NK04</accession>
<dbReference type="PANTHER" id="PTHR43221:SF2">
    <property type="entry name" value="PROTEASE HTPX HOMOLOG"/>
    <property type="match status" value="1"/>
</dbReference>
<feature type="transmembrane region" description="Helical" evidence="11">
    <location>
        <begin position="80"/>
        <end position="104"/>
    </location>
</feature>
<keyword evidence="9" id="KW-0482">Metalloprotease</keyword>
<dbReference type="EMBL" id="QLII01000001">
    <property type="protein sequence ID" value="RAI74376.1"/>
    <property type="molecule type" value="Genomic_DNA"/>
</dbReference>
<dbReference type="RefSeq" id="WP_111341545.1">
    <property type="nucleotide sequence ID" value="NZ_QLII01000001.1"/>
</dbReference>
<dbReference type="GO" id="GO:0004222">
    <property type="term" value="F:metalloendopeptidase activity"/>
    <property type="evidence" value="ECO:0007669"/>
    <property type="project" value="InterPro"/>
</dbReference>
<dbReference type="InterPro" id="IPR050083">
    <property type="entry name" value="HtpX_protease"/>
</dbReference>
<dbReference type="OrthoDB" id="9789270at2"/>
<keyword evidence="10 11" id="KW-0472">Membrane</keyword>
<keyword evidence="3" id="KW-0645">Protease</keyword>
<dbReference type="Gene3D" id="3.30.2010.10">
    <property type="entry name" value="Metalloproteases ('zincins'), catalytic domain"/>
    <property type="match status" value="1"/>
</dbReference>
<dbReference type="PANTHER" id="PTHR43221">
    <property type="entry name" value="PROTEASE HTPX"/>
    <property type="match status" value="1"/>
</dbReference>
<dbReference type="Pfam" id="PF01435">
    <property type="entry name" value="Peptidase_M48"/>
    <property type="match status" value="1"/>
</dbReference>
<keyword evidence="8 11" id="KW-1133">Transmembrane helix</keyword>
<keyword evidence="6" id="KW-0378">Hydrolase</keyword>
<evidence type="ECO:0000256" key="3">
    <source>
        <dbReference type="ARBA" id="ARBA00022670"/>
    </source>
</evidence>
<protein>
    <recommendedName>
        <fullName evidence="12">Peptidase M48 domain-containing protein</fullName>
    </recommendedName>
</protein>
<keyword evidence="7" id="KW-0862">Zinc</keyword>
<evidence type="ECO:0000256" key="2">
    <source>
        <dbReference type="ARBA" id="ARBA00022475"/>
    </source>
</evidence>
<feature type="domain" description="Peptidase M48" evidence="12">
    <location>
        <begin position="121"/>
        <end position="381"/>
    </location>
</feature>
<dbReference type="GO" id="GO:0046872">
    <property type="term" value="F:metal ion binding"/>
    <property type="evidence" value="ECO:0007669"/>
    <property type="project" value="UniProtKB-KW"/>
</dbReference>
<evidence type="ECO:0000256" key="9">
    <source>
        <dbReference type="ARBA" id="ARBA00023049"/>
    </source>
</evidence>
<evidence type="ECO:0000256" key="6">
    <source>
        <dbReference type="ARBA" id="ARBA00022801"/>
    </source>
</evidence>
<sequence>MTPISPTGVQSTHFYPPAPSLSDTRFLDPSPSFRHHVRRTLMGIIGFAILYLLLVGFGIALAYGCVLGAIWLISFSINKFTVIIGIGLLALGVMFLLFLVKFLVAVNKNQNDQRIEVTAEEQPHLFAFINRLADEVNAPKPYKIYVSPNVNACVFYNSSFWSLFLPVRKNLEIGLGLVNSVNLSEFKAVMAHEFGHFSQRSMKLGSYVYIVNRVIYNLVYDRDRWDNLLDQWAASGNLFGSFASLTHLLVNLVRRILGKAYEWLNLRYMGLSREMEYQADLVAVSAAGGQPIITALRRIELGDAAYHQLLNHLGGLAEESKVAQNIYSLHTETMYRLASENDIDMVNGLPVLNDEQASKLVAPNRVNYQDQWSSHPSQAERELNVRSVTAFCTPDESSPWNLFSSPEYLQKQLTSRLYAGVELTNSATKQFIDSTEYVAYVTAQIQRTQLPDCYRGFYDQRLLFNFDPVIVAQSTTFIPDSETLFSDENRALRKQLFSNYEDRATLEQIKAKKIQTRSFDFDGKKYDQNQVDIALNILQADIETGRAHFQQAEEDAFRWHYQRALTHKLGDELIRRVQLYFQIDADRETYSHLLDTYGELMKNAYDVLKDGNKIKHGMSGQIDELNEKIQQAYGDSQRIDMPTRLGENEFKEGYQAYLWPNKPQPIFGDPVNWEQMVTLYQQLESIPQAAAHAQIAVLDDLIRWQATL</sequence>